<accession>A0A409WRH1</accession>
<keyword evidence="1" id="KW-0233">DNA recombination</keyword>
<comment type="caution">
    <text evidence="3">The sequence shown here is derived from an EMBL/GenBank/DDBJ whole genome shotgun (WGS) entry which is preliminary data.</text>
</comment>
<sequence>MLTLFKPWRSGQDLLKSSDTWENAFDGYEFTTSQKRFMSYFNLRYECLDARDDYSAKRKAAQASSFLSRQAYKGDSADSSASEFEDEVFKERLKTIDDHVREAFEKHSPSHSENIRRRYEVDRMLLGLGLVPDTSYHEAYKDCRPSVATNPPETFSMGVYRTPAAWKAVVKTARQKLLRSLMDNAAQNASSLNGLPSANVGSPLHQLTLLDEKYFMIDFHARTEQAQEFIERVSSTENLNPEQERAFRLIANHATSLGPKQLKMYIGGMAGTGKSRVVHAVKKFFELRKEDRRYVVIAPTGTAAAQLHGSTYHSLLGIGVDNDGEPARNDQTSLRTAQDRLRGVEYIIFDEISMVPCYDLYKISARLCEIKNNPDEIFGGVNIIVLGDFAQLSPVNGKSLYNGAAMDLGPRSNTKDQEAFLGRAIWHQFTTVVMLVRNMRQLQQSARDAQFRTCLINMRYGACTDEDIHFLESLVVRQEADLRAMDPALRDSAIITRFNAQRDRFNEIGVERFAAENKLELHDFYSEDALAMRDEETTKKRKKRRRVKLCTFSPETQERLWSVPPSATSKHIPGRLRLCKGLPVVIRNNDATELCITKGQPAIVEGWDARTLPCGKQALNTLFVRLVDPPKTVQFEDLPENVVPLPSQLSPQLYVRTPSGENISIKRWQVPVLPFFGMTDYTSQGKTRHWNVVHILHSLSHQAVYTALSRGTTADGTVILYGFEKKRIQSGMSGYLRQEFRELEILNRMTEYRYLKRIPESAITDIRSTTLMNYNRMKVEVPGLMVTLPKALTYREEDSVLQKDDMPILTDPVVNKALIAERVKANADAKAARTVSKNTDRPAKKLKTVLPNKNTSDVPIGPTWDNIDYSCSYDSVIFILHNLYREQSAQSSIPWKNLSPILDNVVASFENWPNEPNMMRNALRNDLHALDPVAFPRGNNGVDLERLLMSMCSTNSDWGLLTSTCSKCASVKNHLHFRLGILLYPEAPSSATSISLRDQWIARDTDRSLCLDCLTNENQAAYRLHEKFTGTSQPPFVLVPLIYGSLIVDETLPLQGKNVCYTLKGMIYHGDFHFIAAFRDADDVMWKHDGMNGRAAQRIHLDDSNTPWPMWVDGKYRALALYAPNSSRTEHTRDHGNSQNS</sequence>
<protein>
    <recommendedName>
        <fullName evidence="1">ATP-dependent DNA helicase</fullName>
        <ecNumber evidence="1">5.6.2.3</ecNumber>
    </recommendedName>
</protein>
<dbReference type="InParanoid" id="A0A409WRH1"/>
<dbReference type="InterPro" id="IPR051055">
    <property type="entry name" value="PIF1_helicase"/>
</dbReference>
<dbReference type="GO" id="GO:0006310">
    <property type="term" value="P:DNA recombination"/>
    <property type="evidence" value="ECO:0007669"/>
    <property type="project" value="UniProtKB-KW"/>
</dbReference>
<gene>
    <name evidence="3" type="ORF">CVT26_011229</name>
</gene>
<dbReference type="GO" id="GO:0005524">
    <property type="term" value="F:ATP binding"/>
    <property type="evidence" value="ECO:0007669"/>
    <property type="project" value="UniProtKB-KW"/>
</dbReference>
<dbReference type="SUPFAM" id="SSF52540">
    <property type="entry name" value="P-loop containing nucleoside triphosphate hydrolases"/>
    <property type="match status" value="2"/>
</dbReference>
<keyword evidence="4" id="KW-1185">Reference proteome</keyword>
<keyword evidence="1" id="KW-0378">Hydrolase</keyword>
<dbReference type="Pfam" id="PF05970">
    <property type="entry name" value="PIF1"/>
    <property type="match status" value="1"/>
</dbReference>
<evidence type="ECO:0000259" key="2">
    <source>
        <dbReference type="Pfam" id="PF05970"/>
    </source>
</evidence>
<feature type="domain" description="DNA helicase Pif1-like DEAD-box helicase" evidence="2">
    <location>
        <begin position="239"/>
        <end position="467"/>
    </location>
</feature>
<dbReference type="STRING" id="231916.A0A409WRH1"/>
<name>A0A409WRH1_9AGAR</name>
<dbReference type="GO" id="GO:0043139">
    <property type="term" value="F:5'-3' DNA helicase activity"/>
    <property type="evidence" value="ECO:0007669"/>
    <property type="project" value="UniProtKB-EC"/>
</dbReference>
<comment type="cofactor">
    <cofactor evidence="1">
        <name>Mg(2+)</name>
        <dbReference type="ChEBI" id="CHEBI:18420"/>
    </cofactor>
</comment>
<dbReference type="AlphaFoldDB" id="A0A409WRH1"/>
<keyword evidence="1" id="KW-0347">Helicase</keyword>
<evidence type="ECO:0000313" key="3">
    <source>
        <dbReference type="EMBL" id="PPQ81113.1"/>
    </source>
</evidence>
<keyword evidence="1" id="KW-0234">DNA repair</keyword>
<reference evidence="3 4" key="1">
    <citation type="journal article" date="2018" name="Evol. Lett.">
        <title>Horizontal gene cluster transfer increased hallucinogenic mushroom diversity.</title>
        <authorList>
            <person name="Reynolds H.T."/>
            <person name="Vijayakumar V."/>
            <person name="Gluck-Thaler E."/>
            <person name="Korotkin H.B."/>
            <person name="Matheny P.B."/>
            <person name="Slot J.C."/>
        </authorList>
    </citation>
    <scope>NUCLEOTIDE SEQUENCE [LARGE SCALE GENOMIC DNA]</scope>
    <source>
        <strain evidence="3 4">SRW20</strain>
    </source>
</reference>
<dbReference type="Gene3D" id="3.40.50.300">
    <property type="entry name" value="P-loop containing nucleotide triphosphate hydrolases"/>
    <property type="match status" value="1"/>
</dbReference>
<dbReference type="EC" id="5.6.2.3" evidence="1"/>
<dbReference type="InterPro" id="IPR027417">
    <property type="entry name" value="P-loop_NTPase"/>
</dbReference>
<comment type="similarity">
    <text evidence="1">Belongs to the helicase family.</text>
</comment>
<dbReference type="OrthoDB" id="3247165at2759"/>
<dbReference type="GO" id="GO:0000723">
    <property type="term" value="P:telomere maintenance"/>
    <property type="evidence" value="ECO:0007669"/>
    <property type="project" value="InterPro"/>
</dbReference>
<evidence type="ECO:0000313" key="4">
    <source>
        <dbReference type="Proteomes" id="UP000284706"/>
    </source>
</evidence>
<proteinExistence type="inferred from homology"/>
<keyword evidence="1" id="KW-0227">DNA damage</keyword>
<keyword evidence="1" id="KW-0067">ATP-binding</keyword>
<dbReference type="EMBL" id="NHYE01004900">
    <property type="protein sequence ID" value="PPQ81113.1"/>
    <property type="molecule type" value="Genomic_DNA"/>
</dbReference>
<comment type="catalytic activity">
    <reaction evidence="1">
        <text>ATP + H2O = ADP + phosphate + H(+)</text>
        <dbReference type="Rhea" id="RHEA:13065"/>
        <dbReference type="ChEBI" id="CHEBI:15377"/>
        <dbReference type="ChEBI" id="CHEBI:15378"/>
        <dbReference type="ChEBI" id="CHEBI:30616"/>
        <dbReference type="ChEBI" id="CHEBI:43474"/>
        <dbReference type="ChEBI" id="CHEBI:456216"/>
        <dbReference type="EC" id="5.6.2.3"/>
    </reaction>
</comment>
<dbReference type="InterPro" id="IPR010285">
    <property type="entry name" value="DNA_helicase_pif1-like_DEAD"/>
</dbReference>
<evidence type="ECO:0000256" key="1">
    <source>
        <dbReference type="RuleBase" id="RU363044"/>
    </source>
</evidence>
<dbReference type="GO" id="GO:0006281">
    <property type="term" value="P:DNA repair"/>
    <property type="evidence" value="ECO:0007669"/>
    <property type="project" value="UniProtKB-KW"/>
</dbReference>
<dbReference type="PANTHER" id="PTHR47642">
    <property type="entry name" value="ATP-DEPENDENT DNA HELICASE"/>
    <property type="match status" value="1"/>
</dbReference>
<dbReference type="Proteomes" id="UP000284706">
    <property type="component" value="Unassembled WGS sequence"/>
</dbReference>
<keyword evidence="1" id="KW-0547">Nucleotide-binding</keyword>
<dbReference type="GO" id="GO:0016887">
    <property type="term" value="F:ATP hydrolysis activity"/>
    <property type="evidence" value="ECO:0007669"/>
    <property type="project" value="RHEA"/>
</dbReference>
<organism evidence="3 4">
    <name type="scientific">Gymnopilus dilepis</name>
    <dbReference type="NCBI Taxonomy" id="231916"/>
    <lineage>
        <taxon>Eukaryota</taxon>
        <taxon>Fungi</taxon>
        <taxon>Dikarya</taxon>
        <taxon>Basidiomycota</taxon>
        <taxon>Agaricomycotina</taxon>
        <taxon>Agaricomycetes</taxon>
        <taxon>Agaricomycetidae</taxon>
        <taxon>Agaricales</taxon>
        <taxon>Agaricineae</taxon>
        <taxon>Hymenogastraceae</taxon>
        <taxon>Gymnopilus</taxon>
    </lineage>
</organism>